<keyword evidence="4" id="KW-1185">Reference proteome</keyword>
<sequence length="427" mass="47959">MTEHPERIKMAAETYQRVSQRIDALGQVDEELTEKSNNLSRLTEAFNKQMEIRKELTKLSITELKAVGDNNVEALFWIRKRAQERDAKVNDIVDGLNKQVEKAFVAKQELLNKKEQFDLYEAQLTELFASVFDGSNRAHSVENTTEQEMHSVKSEMDALKESVSDYQQALYHLRTAGEDVTFAVTCLHRYASAESDGALHESHISPNLLEEPPAPRPSLSSSNSSSLLRSGAKRGVTSPRTSISGESSKDKDAVAMTLTDFHDILSYTARAQKHVEQARSLIPDLPDTSKVKIADHGVLIKETDFGKDPVITPKRKLYFSREKITTTLLTLMRVSNPILRDLISFTQRRIQDLEIRRDELTAKFKIIRNGVLGERRQIFEKLLTQASQGDDDVVVATPGEQQNDSSGSRYGAELVIVENSAMVLPTV</sequence>
<evidence type="ECO:0000313" key="4">
    <source>
        <dbReference type="Proteomes" id="UP000268093"/>
    </source>
</evidence>
<name>A0A433D6A4_9FUNG</name>
<dbReference type="EMBL" id="RBNI01005977">
    <property type="protein sequence ID" value="RUP46354.1"/>
    <property type="molecule type" value="Genomic_DNA"/>
</dbReference>
<dbReference type="Proteomes" id="UP000268093">
    <property type="component" value="Unassembled WGS sequence"/>
</dbReference>
<accession>A0A433D6A4</accession>
<feature type="compositionally biased region" description="Low complexity" evidence="2">
    <location>
        <begin position="217"/>
        <end position="230"/>
    </location>
</feature>
<feature type="coiled-coil region" evidence="1">
    <location>
        <begin position="142"/>
        <end position="169"/>
    </location>
</feature>
<feature type="region of interest" description="Disordered" evidence="2">
    <location>
        <begin position="205"/>
        <end position="249"/>
    </location>
</feature>
<proteinExistence type="predicted"/>
<evidence type="ECO:0000256" key="2">
    <source>
        <dbReference type="SAM" id="MobiDB-lite"/>
    </source>
</evidence>
<dbReference type="AlphaFoldDB" id="A0A433D6A4"/>
<protein>
    <submittedName>
        <fullName evidence="3">Uncharacterized protein</fullName>
    </submittedName>
</protein>
<reference evidence="3 4" key="1">
    <citation type="journal article" date="2018" name="New Phytol.">
        <title>Phylogenomics of Endogonaceae and evolution of mycorrhizas within Mucoromycota.</title>
        <authorList>
            <person name="Chang Y."/>
            <person name="Desiro A."/>
            <person name="Na H."/>
            <person name="Sandor L."/>
            <person name="Lipzen A."/>
            <person name="Clum A."/>
            <person name="Barry K."/>
            <person name="Grigoriev I.V."/>
            <person name="Martin F.M."/>
            <person name="Stajich J.E."/>
            <person name="Smith M.E."/>
            <person name="Bonito G."/>
            <person name="Spatafora J.W."/>
        </authorList>
    </citation>
    <scope>NUCLEOTIDE SEQUENCE [LARGE SCALE GENOMIC DNA]</scope>
    <source>
        <strain evidence="3 4">GMNB39</strain>
    </source>
</reference>
<evidence type="ECO:0000256" key="1">
    <source>
        <dbReference type="SAM" id="Coils"/>
    </source>
</evidence>
<organism evidence="3 4">
    <name type="scientific">Jimgerdemannia flammicorona</name>
    <dbReference type="NCBI Taxonomy" id="994334"/>
    <lineage>
        <taxon>Eukaryota</taxon>
        <taxon>Fungi</taxon>
        <taxon>Fungi incertae sedis</taxon>
        <taxon>Mucoromycota</taxon>
        <taxon>Mucoromycotina</taxon>
        <taxon>Endogonomycetes</taxon>
        <taxon>Endogonales</taxon>
        <taxon>Endogonaceae</taxon>
        <taxon>Jimgerdemannia</taxon>
    </lineage>
</organism>
<gene>
    <name evidence="3" type="ORF">BC936DRAFT_147052</name>
</gene>
<comment type="caution">
    <text evidence="3">The sequence shown here is derived from an EMBL/GenBank/DDBJ whole genome shotgun (WGS) entry which is preliminary data.</text>
</comment>
<evidence type="ECO:0000313" key="3">
    <source>
        <dbReference type="EMBL" id="RUP46354.1"/>
    </source>
</evidence>
<keyword evidence="1" id="KW-0175">Coiled coil</keyword>